<proteinExistence type="predicted"/>
<dbReference type="GO" id="GO:0055085">
    <property type="term" value="P:transmembrane transport"/>
    <property type="evidence" value="ECO:0007669"/>
    <property type="project" value="InterPro"/>
</dbReference>
<protein>
    <submittedName>
        <fullName evidence="2">TRAP dicarboxylate transporter-DctP subunit</fullName>
    </submittedName>
</protein>
<dbReference type="EMBL" id="CP000390">
    <property type="protein sequence ID" value="ABG61455.1"/>
    <property type="molecule type" value="Genomic_DNA"/>
</dbReference>
<dbReference type="HOGENOM" id="CLU_036176_2_0_5"/>
<reference evidence="2" key="1">
    <citation type="submission" date="2006-06" db="EMBL/GenBank/DDBJ databases">
        <title>Complete sequence of chromosome of Chelativorans sp. BNC1.</title>
        <authorList>
            <consortium name="US DOE Joint Genome Institute"/>
            <person name="Copeland A."/>
            <person name="Lucas S."/>
            <person name="Lapidus A."/>
            <person name="Barry K."/>
            <person name="Detter J.C."/>
            <person name="Glavina del Rio T."/>
            <person name="Hammon N."/>
            <person name="Israni S."/>
            <person name="Dalin E."/>
            <person name="Tice H."/>
            <person name="Pitluck S."/>
            <person name="Chertkov O."/>
            <person name="Brettin T."/>
            <person name="Bruce D."/>
            <person name="Han C."/>
            <person name="Tapia R."/>
            <person name="Gilna P."/>
            <person name="Schmutz J."/>
            <person name="Larimer F."/>
            <person name="Land M."/>
            <person name="Hauser L."/>
            <person name="Kyrpides N."/>
            <person name="Mikhailova N."/>
            <person name="Richardson P."/>
        </authorList>
    </citation>
    <scope>NUCLEOTIDE SEQUENCE</scope>
    <source>
        <strain evidence="2">BNC1</strain>
    </source>
</reference>
<dbReference type="CDD" id="cd13665">
    <property type="entry name" value="PBP2_TRAP_Dctp3_4"/>
    <property type="match status" value="1"/>
</dbReference>
<dbReference type="KEGG" id="mes:Meso_0050"/>
<dbReference type="Pfam" id="PF03480">
    <property type="entry name" value="DctP"/>
    <property type="match status" value="1"/>
</dbReference>
<dbReference type="NCBIfam" id="NF037995">
    <property type="entry name" value="TRAP_S1"/>
    <property type="match status" value="1"/>
</dbReference>
<dbReference type="Gene3D" id="3.40.190.170">
    <property type="entry name" value="Bacterial extracellular solute-binding protein, family 7"/>
    <property type="match status" value="1"/>
</dbReference>
<evidence type="ECO:0000256" key="1">
    <source>
        <dbReference type="ARBA" id="ARBA00022729"/>
    </source>
</evidence>
<dbReference type="eggNOG" id="COG1638">
    <property type="taxonomic scope" value="Bacteria"/>
</dbReference>
<dbReference type="InterPro" id="IPR018389">
    <property type="entry name" value="DctP_fam"/>
</dbReference>
<evidence type="ECO:0000313" key="2">
    <source>
        <dbReference type="EMBL" id="ABG61455.1"/>
    </source>
</evidence>
<dbReference type="InterPro" id="IPR038404">
    <property type="entry name" value="TRAP_DctP_sf"/>
</dbReference>
<dbReference type="PANTHER" id="PTHR33376:SF15">
    <property type="entry name" value="BLL6794 PROTEIN"/>
    <property type="match status" value="1"/>
</dbReference>
<sequence precursor="true">MHRYVLGICGGVALFAGVTASAAAEKSLRFASIAGPTAYINTGILEPWFEDIVKACNGEISVELLSAGSAARPEDVFESVQDGLVDFAWGVMPFSPGRFPEGSVLELPLLARTTAEASPAMWHLWEEGMLSGFDGVQVLSVASSAVFSFHAASDLSDLDGLKGMRTRVSGATASDTMTALGATPLGLPIPAVAENLARKTVDAVATDWYALEGWGIIDLVSAHIDIPLGAAGIYLIMNSDTWAGLSPDCQNGINDVSGLAFAKRWGNGLTARSAETRAKLEARGDTIIVPDDAEIGRLREMLASVEASWIESTPNGQAVIDRFRELLAGGAQP</sequence>
<dbReference type="PANTHER" id="PTHR33376">
    <property type="match status" value="1"/>
</dbReference>
<keyword evidence="1" id="KW-0732">Signal</keyword>
<organism evidence="2">
    <name type="scientific">Chelativorans sp. (strain BNC1)</name>
    <dbReference type="NCBI Taxonomy" id="266779"/>
    <lineage>
        <taxon>Bacteria</taxon>
        <taxon>Pseudomonadati</taxon>
        <taxon>Pseudomonadota</taxon>
        <taxon>Alphaproteobacteria</taxon>
        <taxon>Hyphomicrobiales</taxon>
        <taxon>Phyllobacteriaceae</taxon>
        <taxon>Chelativorans</taxon>
    </lineage>
</organism>
<accession>Q11MC0</accession>
<gene>
    <name evidence="2" type="ordered locus">Meso_0050</name>
</gene>
<dbReference type="STRING" id="266779.Meso_0050"/>
<name>Q11MC0_CHESB</name>
<dbReference type="AlphaFoldDB" id="Q11MC0"/>